<protein>
    <submittedName>
        <fullName evidence="12">Acyl-CoA dehydrogenase</fullName>
    </submittedName>
</protein>
<dbReference type="Gene3D" id="1.10.540.10">
    <property type="entry name" value="Acyl-CoA dehydrogenase/oxidase, N-terminal domain"/>
    <property type="match status" value="1"/>
</dbReference>
<dbReference type="GO" id="GO:0009083">
    <property type="term" value="P:branched-chain amino acid catabolic process"/>
    <property type="evidence" value="ECO:0007669"/>
    <property type="project" value="UniProtKB-KW"/>
</dbReference>
<feature type="domain" description="Acyl-CoA oxidase/dehydrogenase middle" evidence="10">
    <location>
        <begin position="122"/>
        <end position="215"/>
    </location>
</feature>
<dbReference type="FunFam" id="2.40.110.10:FF:000001">
    <property type="entry name" value="Acyl-CoA dehydrogenase, mitochondrial"/>
    <property type="match status" value="1"/>
</dbReference>
<dbReference type="PROSITE" id="PS00073">
    <property type="entry name" value="ACYL_COA_DH_2"/>
    <property type="match status" value="1"/>
</dbReference>
<comment type="similarity">
    <text evidence="3 8">Belongs to the acyl-CoA dehydrogenase family.</text>
</comment>
<dbReference type="PIRSF" id="PIRSF016578">
    <property type="entry name" value="HsaA"/>
    <property type="match status" value="1"/>
</dbReference>
<dbReference type="InterPro" id="IPR006091">
    <property type="entry name" value="Acyl-CoA_Oxase/DH_mid-dom"/>
</dbReference>
<evidence type="ECO:0000313" key="13">
    <source>
        <dbReference type="Proteomes" id="UP000263993"/>
    </source>
</evidence>
<dbReference type="AlphaFoldDB" id="A0A371B1A2"/>
<dbReference type="InterPro" id="IPR009100">
    <property type="entry name" value="AcylCoA_DH/oxidase_NM_dom_sf"/>
</dbReference>
<dbReference type="Pfam" id="PF02771">
    <property type="entry name" value="Acyl-CoA_dh_N"/>
    <property type="match status" value="1"/>
</dbReference>
<dbReference type="PROSITE" id="PS00072">
    <property type="entry name" value="ACYL_COA_DH_1"/>
    <property type="match status" value="1"/>
</dbReference>
<keyword evidence="4" id="KW-0101">Branched-chain amino acid catabolism</keyword>
<evidence type="ECO:0000256" key="5">
    <source>
        <dbReference type="ARBA" id="ARBA00022630"/>
    </source>
</evidence>
<evidence type="ECO:0000256" key="2">
    <source>
        <dbReference type="ARBA" id="ARBA00005109"/>
    </source>
</evidence>
<dbReference type="GO" id="GO:0050660">
    <property type="term" value="F:flavin adenine dinucleotide binding"/>
    <property type="evidence" value="ECO:0007669"/>
    <property type="project" value="InterPro"/>
</dbReference>
<evidence type="ECO:0000259" key="9">
    <source>
        <dbReference type="Pfam" id="PF00441"/>
    </source>
</evidence>
<dbReference type="PANTHER" id="PTHR43831">
    <property type="entry name" value="ISOBUTYRYL-COA DEHYDROGENASE"/>
    <property type="match status" value="1"/>
</dbReference>
<dbReference type="FunFam" id="1.20.140.10:FF:000001">
    <property type="entry name" value="Acyl-CoA dehydrogenase"/>
    <property type="match status" value="1"/>
</dbReference>
<keyword evidence="5 8" id="KW-0285">Flavoprotein</keyword>
<dbReference type="Pfam" id="PF00441">
    <property type="entry name" value="Acyl-CoA_dh_1"/>
    <property type="match status" value="1"/>
</dbReference>
<evidence type="ECO:0000259" key="10">
    <source>
        <dbReference type="Pfam" id="PF02770"/>
    </source>
</evidence>
<comment type="caution">
    <text evidence="12">The sequence shown here is derived from an EMBL/GenBank/DDBJ whole genome shotgun (WGS) entry which is preliminary data.</text>
</comment>
<dbReference type="InterPro" id="IPR052547">
    <property type="entry name" value="Mito_Isobutyryl-CoADH"/>
</dbReference>
<dbReference type="EMBL" id="QRGO01000003">
    <property type="protein sequence ID" value="RDV01366.1"/>
    <property type="molecule type" value="Genomic_DNA"/>
</dbReference>
<dbReference type="Pfam" id="PF02770">
    <property type="entry name" value="Acyl-CoA_dh_M"/>
    <property type="match status" value="1"/>
</dbReference>
<evidence type="ECO:0000259" key="11">
    <source>
        <dbReference type="Pfam" id="PF02771"/>
    </source>
</evidence>
<accession>A0A371B1A2</accession>
<dbReference type="InterPro" id="IPR037069">
    <property type="entry name" value="AcylCoA_DH/ox_N_sf"/>
</dbReference>
<dbReference type="Gene3D" id="2.40.110.10">
    <property type="entry name" value="Butyryl-CoA Dehydrogenase, subunit A, domain 2"/>
    <property type="match status" value="1"/>
</dbReference>
<dbReference type="InterPro" id="IPR009075">
    <property type="entry name" value="AcylCo_DH/oxidase_C"/>
</dbReference>
<sequence>MDFSLSEEQLAFQATARQFAREAMMPHARDWDAGSIFPVDALREAAALGFAGIYVRDDVGGSNLTRLDAALIFEELAQGCTSTAAYISIHNMVAWMIDTYGSDDARQRFLPKLCSMEHFASYCLTEPDSGSDAASLTTKARRDGDAYVLDGAKAFISGGGRSDVYLVMARTGEGGPRGISCIVVEKGTPGLSFGAQEKKLGWKSQPTSMVMFENCRVPASNLIGKEGEGFRIAMAGLDGGRLNIGACSIGGAQFCLDRTVAYMKERKQFGTRLADFQALQFRIADFATEIEAARLLLHRAAVAVGDKEPAATQLAAKAKRLATDTGFEVVNGCLQLFGGYGYLNDHPIERVLRDVRVHQILEGTNEVMRVIVSRNMLGN</sequence>
<evidence type="ECO:0000313" key="12">
    <source>
        <dbReference type="EMBL" id="RDV01366.1"/>
    </source>
</evidence>
<dbReference type="SUPFAM" id="SSF56645">
    <property type="entry name" value="Acyl-CoA dehydrogenase NM domain-like"/>
    <property type="match status" value="1"/>
</dbReference>
<gene>
    <name evidence="12" type="ORF">DXH78_19275</name>
</gene>
<feature type="domain" description="Acyl-CoA dehydrogenase/oxidase C-terminal" evidence="9">
    <location>
        <begin position="227"/>
        <end position="377"/>
    </location>
</feature>
<dbReference type="GO" id="GO:0003995">
    <property type="term" value="F:acyl-CoA dehydrogenase activity"/>
    <property type="evidence" value="ECO:0007669"/>
    <property type="project" value="InterPro"/>
</dbReference>
<proteinExistence type="inferred from homology"/>
<evidence type="ECO:0000256" key="4">
    <source>
        <dbReference type="ARBA" id="ARBA00022456"/>
    </source>
</evidence>
<comment type="pathway">
    <text evidence="2">Amino-acid degradation; L-valine degradation.</text>
</comment>
<keyword evidence="7 8" id="KW-0560">Oxidoreductase</keyword>
<evidence type="ECO:0000256" key="1">
    <source>
        <dbReference type="ARBA" id="ARBA00001974"/>
    </source>
</evidence>
<dbReference type="Proteomes" id="UP000263993">
    <property type="component" value="Unassembled WGS sequence"/>
</dbReference>
<dbReference type="Gene3D" id="1.20.140.10">
    <property type="entry name" value="Butyryl-CoA Dehydrogenase, subunit A, domain 3"/>
    <property type="match status" value="1"/>
</dbReference>
<evidence type="ECO:0000256" key="6">
    <source>
        <dbReference type="ARBA" id="ARBA00022827"/>
    </source>
</evidence>
<dbReference type="InterPro" id="IPR013786">
    <property type="entry name" value="AcylCoA_DH/ox_N"/>
</dbReference>
<comment type="cofactor">
    <cofactor evidence="1 8">
        <name>FAD</name>
        <dbReference type="ChEBI" id="CHEBI:57692"/>
    </cofactor>
</comment>
<evidence type="ECO:0000256" key="3">
    <source>
        <dbReference type="ARBA" id="ARBA00009347"/>
    </source>
</evidence>
<dbReference type="RefSeq" id="WP_115518884.1">
    <property type="nucleotide sequence ID" value="NZ_QRGO01000003.1"/>
</dbReference>
<keyword evidence="13" id="KW-1185">Reference proteome</keyword>
<dbReference type="InterPro" id="IPR046373">
    <property type="entry name" value="Acyl-CoA_Oxase/DH_mid-dom_sf"/>
</dbReference>
<dbReference type="PANTHER" id="PTHR43831:SF1">
    <property type="entry name" value="ISOBUTYRYL-COA DEHYDROGENASE, MITOCHONDRIAL"/>
    <property type="match status" value="1"/>
</dbReference>
<feature type="domain" description="Acyl-CoA dehydrogenase/oxidase N-terminal" evidence="11">
    <location>
        <begin position="6"/>
        <end position="117"/>
    </location>
</feature>
<dbReference type="InterPro" id="IPR036250">
    <property type="entry name" value="AcylCo_DH-like_C"/>
</dbReference>
<dbReference type="InterPro" id="IPR006089">
    <property type="entry name" value="Acyl-CoA_DH_CS"/>
</dbReference>
<name>A0A371B1A2_9BRAD</name>
<evidence type="ECO:0000256" key="7">
    <source>
        <dbReference type="ARBA" id="ARBA00023002"/>
    </source>
</evidence>
<reference evidence="13" key="1">
    <citation type="submission" date="2018-08" db="EMBL/GenBank/DDBJ databases">
        <authorList>
            <person name="Kim S.-J."/>
            <person name="Jung G.-Y."/>
        </authorList>
    </citation>
    <scope>NUCLEOTIDE SEQUENCE [LARGE SCALE GENOMIC DNA]</scope>
    <source>
        <strain evidence="13">GY_H</strain>
    </source>
</reference>
<dbReference type="OrthoDB" id="9775090at2"/>
<keyword evidence="6 8" id="KW-0274">FAD</keyword>
<organism evidence="12 13">
    <name type="scientific">Undibacter mobilis</name>
    <dbReference type="NCBI Taxonomy" id="2292256"/>
    <lineage>
        <taxon>Bacteria</taxon>
        <taxon>Pseudomonadati</taxon>
        <taxon>Pseudomonadota</taxon>
        <taxon>Alphaproteobacteria</taxon>
        <taxon>Hyphomicrobiales</taxon>
        <taxon>Nitrobacteraceae</taxon>
        <taxon>Undibacter</taxon>
    </lineage>
</organism>
<dbReference type="SUPFAM" id="SSF47203">
    <property type="entry name" value="Acyl-CoA dehydrogenase C-terminal domain-like"/>
    <property type="match status" value="1"/>
</dbReference>
<evidence type="ECO:0000256" key="8">
    <source>
        <dbReference type="RuleBase" id="RU362125"/>
    </source>
</evidence>